<dbReference type="EMBL" id="VSRR010130575">
    <property type="protein sequence ID" value="MPD02246.1"/>
    <property type="molecule type" value="Genomic_DNA"/>
</dbReference>
<protein>
    <submittedName>
        <fullName evidence="1">Uncharacterized protein</fullName>
    </submittedName>
</protein>
<evidence type="ECO:0000313" key="1">
    <source>
        <dbReference type="EMBL" id="MPD02246.1"/>
    </source>
</evidence>
<evidence type="ECO:0000313" key="2">
    <source>
        <dbReference type="Proteomes" id="UP000324222"/>
    </source>
</evidence>
<accession>A0A5B7K5T3</accession>
<organism evidence="1 2">
    <name type="scientific">Portunus trituberculatus</name>
    <name type="common">Swimming crab</name>
    <name type="synonym">Neptunus trituberculatus</name>
    <dbReference type="NCBI Taxonomy" id="210409"/>
    <lineage>
        <taxon>Eukaryota</taxon>
        <taxon>Metazoa</taxon>
        <taxon>Ecdysozoa</taxon>
        <taxon>Arthropoda</taxon>
        <taxon>Crustacea</taxon>
        <taxon>Multicrustacea</taxon>
        <taxon>Malacostraca</taxon>
        <taxon>Eumalacostraca</taxon>
        <taxon>Eucarida</taxon>
        <taxon>Decapoda</taxon>
        <taxon>Pleocyemata</taxon>
        <taxon>Brachyura</taxon>
        <taxon>Eubrachyura</taxon>
        <taxon>Portunoidea</taxon>
        <taxon>Portunidae</taxon>
        <taxon>Portuninae</taxon>
        <taxon>Portunus</taxon>
    </lineage>
</organism>
<proteinExistence type="predicted"/>
<gene>
    <name evidence="1" type="ORF">E2C01_097818</name>
</gene>
<keyword evidence="2" id="KW-1185">Reference proteome</keyword>
<comment type="caution">
    <text evidence="1">The sequence shown here is derived from an EMBL/GenBank/DDBJ whole genome shotgun (WGS) entry which is preliminary data.</text>
</comment>
<sequence length="162" mass="16850">MSSLTQPVGVHAGMSGYVCLRLVRCVTNIQKCGRCVEVCSGAVMCVAGVGEGAGALVRAGPEARQGSCVVGRLVNKGQVGTKVPLLPNGVAIISVSPPAPRRPPSGNRCEVTPASPLTCWLVCGWRRFLYRFAAKGRDLLAAAVLPAIPCHPLLATHPSLLK</sequence>
<name>A0A5B7K5T3_PORTR</name>
<dbReference type="Proteomes" id="UP000324222">
    <property type="component" value="Unassembled WGS sequence"/>
</dbReference>
<dbReference type="AlphaFoldDB" id="A0A5B7K5T3"/>
<reference evidence="1 2" key="1">
    <citation type="submission" date="2019-05" db="EMBL/GenBank/DDBJ databases">
        <title>Another draft genome of Portunus trituberculatus and its Hox gene families provides insights of decapod evolution.</title>
        <authorList>
            <person name="Jeong J.-H."/>
            <person name="Song I."/>
            <person name="Kim S."/>
            <person name="Choi T."/>
            <person name="Kim D."/>
            <person name="Ryu S."/>
            <person name="Kim W."/>
        </authorList>
    </citation>
    <scope>NUCLEOTIDE SEQUENCE [LARGE SCALE GENOMIC DNA]</scope>
    <source>
        <tissue evidence="1">Muscle</tissue>
    </source>
</reference>